<dbReference type="OrthoDB" id="6197780at2"/>
<feature type="domain" description="Peptidoglycan binding-like" evidence="1">
    <location>
        <begin position="268"/>
        <end position="321"/>
    </location>
</feature>
<sequence>MESLAYIEVFLANQENKDFKLIEGLKWEKLSSFAYINFLSKMIINLIIIDSCWARRPEIPSPETNSYFNVSQTYQGQIATSSFFSGTSNFRPESNAILSPNSAVYLRRGDNAATVAAVQRKLRELGYFSANLTGYYGPITERAVRQFQQDNGITVTGQIEPTTWSLLFVGKRSNQINSSLLNSSTRPLSFGQVSPQVAIIQRRLAELGFYRGPINSIYDQNTRTAVIRFQNSHRITPTGQVGITTREYLFGTRPVPVEKVFLRPGETGVEIGKLQQRLKNLGYYQGQITNYFDRSTEIAVIEFQRRNRITPTGIVGPTTQSFLFNPSQVLPPGPVSDSRQNYTTRQYSYSSSLRRGDRGLAVKQLQILLTRLGYYPGVIDGVFGPATEFAVRRFQQDAGTNASGVATRNTLQALRHPMIVNPSASKGGATYIGSQANVLELQKRLRLQGFYFGPLNGVYNSETRVAVAKAHLHYGLSAKDIGN</sequence>
<dbReference type="SUPFAM" id="SSF47090">
    <property type="entry name" value="PGBD-like"/>
    <property type="match status" value="5"/>
</dbReference>
<evidence type="ECO:0000259" key="1">
    <source>
        <dbReference type="Pfam" id="PF01471"/>
    </source>
</evidence>
<proteinExistence type="predicted"/>
<keyword evidence="3" id="KW-1185">Reference proteome</keyword>
<feature type="domain" description="Peptidoglycan binding-like" evidence="1">
    <location>
        <begin position="113"/>
        <end position="167"/>
    </location>
</feature>
<dbReference type="Gene3D" id="1.10.101.10">
    <property type="entry name" value="PGBD-like superfamily/PGBD"/>
    <property type="match status" value="4"/>
</dbReference>
<dbReference type="Proteomes" id="UP000269154">
    <property type="component" value="Unassembled WGS sequence"/>
</dbReference>
<dbReference type="EMBL" id="RCBY01000104">
    <property type="protein sequence ID" value="RQH37993.1"/>
    <property type="molecule type" value="Genomic_DNA"/>
</dbReference>
<dbReference type="AlphaFoldDB" id="A0A3N6RDP4"/>
<feature type="domain" description="Peptidoglycan binding-like" evidence="1">
    <location>
        <begin position="359"/>
        <end position="414"/>
    </location>
</feature>
<organism evidence="2 3">
    <name type="scientific">Okeania hirsuta</name>
    <dbReference type="NCBI Taxonomy" id="1458930"/>
    <lineage>
        <taxon>Bacteria</taxon>
        <taxon>Bacillati</taxon>
        <taxon>Cyanobacteriota</taxon>
        <taxon>Cyanophyceae</taxon>
        <taxon>Oscillatoriophycideae</taxon>
        <taxon>Oscillatoriales</taxon>
        <taxon>Microcoleaceae</taxon>
        <taxon>Okeania</taxon>
    </lineage>
</organism>
<reference evidence="2 3" key="1">
    <citation type="journal article" date="2018" name="ACS Chem. Biol.">
        <title>Ketoreductase domain dysfunction expands chemodiversity: malyngamide biosynthesis in the cyanobacterium Okeania hirsuta.</title>
        <authorList>
            <person name="Moss N.A."/>
            <person name="Leao T."/>
            <person name="Rankin M."/>
            <person name="McCullough T.M."/>
            <person name="Qu P."/>
            <person name="Korobeynikov A."/>
            <person name="Smith J.L."/>
            <person name="Gerwick L."/>
            <person name="Gerwick W.H."/>
        </authorList>
    </citation>
    <scope>NUCLEOTIDE SEQUENCE [LARGE SCALE GENOMIC DNA]</scope>
    <source>
        <strain evidence="2 3">PAB10Feb10-1</strain>
    </source>
</reference>
<evidence type="ECO:0000313" key="2">
    <source>
        <dbReference type="EMBL" id="RQH37993.1"/>
    </source>
</evidence>
<evidence type="ECO:0000313" key="3">
    <source>
        <dbReference type="Proteomes" id="UP000269154"/>
    </source>
</evidence>
<dbReference type="InterPro" id="IPR052905">
    <property type="entry name" value="LD-transpeptidase_YkuD-like"/>
</dbReference>
<dbReference type="InterPro" id="IPR036366">
    <property type="entry name" value="PGBDSf"/>
</dbReference>
<gene>
    <name evidence="2" type="ORF">D5R40_17940</name>
</gene>
<comment type="caution">
    <text evidence="2">The sequence shown here is derived from an EMBL/GenBank/DDBJ whole genome shotgun (WGS) entry which is preliminary data.</text>
</comment>
<dbReference type="InterPro" id="IPR002477">
    <property type="entry name" value="Peptidoglycan-bd-like"/>
</dbReference>
<accession>A0A3N6RDP4</accession>
<name>A0A3N6RDP4_9CYAN</name>
<dbReference type="PANTHER" id="PTHR41533">
    <property type="entry name" value="L,D-TRANSPEPTIDASE HI_1667-RELATED"/>
    <property type="match status" value="1"/>
</dbReference>
<feature type="domain" description="Peptidoglycan binding-like" evidence="1">
    <location>
        <begin position="194"/>
        <end position="247"/>
    </location>
</feature>
<dbReference type="InterPro" id="IPR036365">
    <property type="entry name" value="PGBD-like_sf"/>
</dbReference>
<protein>
    <recommendedName>
        <fullName evidence="1">Peptidoglycan binding-like domain-containing protein</fullName>
    </recommendedName>
</protein>
<dbReference type="PANTHER" id="PTHR41533:SF1">
    <property type="entry name" value="L,D-TRANSPEPTIDASE YCBB-RELATED"/>
    <property type="match status" value="1"/>
</dbReference>
<dbReference type="RefSeq" id="WP_124147118.1">
    <property type="nucleotide sequence ID" value="NZ_CAWOKI010000226.1"/>
</dbReference>
<dbReference type="Pfam" id="PF01471">
    <property type="entry name" value="PG_binding_1"/>
    <property type="match status" value="4"/>
</dbReference>